<reference evidence="3" key="2">
    <citation type="submission" date="2017-01" db="EMBL/GenBank/DDBJ databases">
        <authorList>
            <person name="Mah S.A."/>
            <person name="Swanson W.J."/>
            <person name="Moy G.W."/>
            <person name="Vacquier V.D."/>
        </authorList>
    </citation>
    <scope>NUCLEOTIDE SEQUENCE [LARGE SCALE GENOMIC DNA]</scope>
    <source>
        <strain evidence="3">DSM 21768</strain>
    </source>
</reference>
<evidence type="ECO:0000256" key="1">
    <source>
        <dbReference type="SAM" id="Phobius"/>
    </source>
</evidence>
<gene>
    <name evidence="2" type="ORF">SAMN02745664_12512</name>
    <name evidence="3" type="ORF">SAMN02745664_12522</name>
</gene>
<reference evidence="4" key="1">
    <citation type="submission" date="2017-01" db="EMBL/GenBank/DDBJ databases">
        <authorList>
            <person name="Varghese N."/>
            <person name="Submissions S."/>
        </authorList>
    </citation>
    <scope>NUCLEOTIDE SEQUENCE [LARGE SCALE GENOMIC DNA]</scope>
    <source>
        <strain evidence="4">DSM 21768</strain>
    </source>
</reference>
<keyword evidence="4" id="KW-1185">Reference proteome</keyword>
<accession>A0A1N7G8P4</accession>
<dbReference type="EMBL" id="FTNU01000025">
    <property type="protein sequence ID" value="SIS08814.1"/>
    <property type="molecule type" value="Genomic_DNA"/>
</dbReference>
<evidence type="ECO:0000313" key="4">
    <source>
        <dbReference type="Proteomes" id="UP000187495"/>
    </source>
</evidence>
<feature type="transmembrane region" description="Helical" evidence="1">
    <location>
        <begin position="26"/>
        <end position="48"/>
    </location>
</feature>
<protein>
    <submittedName>
        <fullName evidence="3">Uncharacterized protein</fullName>
    </submittedName>
</protein>
<dbReference type="Proteomes" id="UP000187495">
    <property type="component" value="Unassembled WGS sequence"/>
</dbReference>
<organism evidence="3 4">
    <name type="scientific">Moraxella cuniculi DSM 21768</name>
    <dbReference type="NCBI Taxonomy" id="1122245"/>
    <lineage>
        <taxon>Bacteria</taxon>
        <taxon>Pseudomonadati</taxon>
        <taxon>Pseudomonadota</taxon>
        <taxon>Gammaproteobacteria</taxon>
        <taxon>Moraxellales</taxon>
        <taxon>Moraxellaceae</taxon>
        <taxon>Moraxella</taxon>
    </lineage>
</organism>
<dbReference type="AlphaFoldDB" id="A0A1N7G8P4"/>
<evidence type="ECO:0000313" key="2">
    <source>
        <dbReference type="EMBL" id="SIS08814.1"/>
    </source>
</evidence>
<keyword evidence="1" id="KW-1133">Transmembrane helix</keyword>
<proteinExistence type="predicted"/>
<sequence length="68" mass="7890">MSKEQKEQIATSEAYIQKGIQDAQSIYLFGFVLLLFLGVFKLLIIRFVKNKKKAKKSKNKQSNLRVIK</sequence>
<name>A0A1N7G8P4_9GAMM</name>
<keyword evidence="1" id="KW-0472">Membrane</keyword>
<dbReference type="EMBL" id="FTNU01000025">
    <property type="protein sequence ID" value="SIS08894.1"/>
    <property type="molecule type" value="Genomic_DNA"/>
</dbReference>
<evidence type="ECO:0000313" key="3">
    <source>
        <dbReference type="EMBL" id="SIS08894.1"/>
    </source>
</evidence>
<dbReference type="RefSeq" id="WP_076556195.1">
    <property type="nucleotide sequence ID" value="NZ_FTNU01000025.1"/>
</dbReference>
<dbReference type="STRING" id="34061.B0189_09970"/>
<keyword evidence="1" id="KW-0812">Transmembrane</keyword>